<dbReference type="PATRIC" id="fig|66876.3.peg.894"/>
<proteinExistence type="predicted"/>
<evidence type="ECO:0000313" key="2">
    <source>
        <dbReference type="EMBL" id="KPC66594.1"/>
    </source>
</evidence>
<sequence length="208" mass="21350">MAAIVGVVVAMSGGDGKNTASENSPAAPGGAKPPAPGAAEPAGKTYTKVPEGCELIKASTLARIAPGTECKPSQFDNATMAAMITRMPSWKTPFGSSGAFLDLDVNLSVSPGAKGMYDMHKKTALTALGKVRKVTDSRPLHDLGNEAHVVHAVDKAPMDLAEATVIVRAGNAEYTVGYSYDVQRSGMNQQQAEDAAIAAAHDVLGSLG</sequence>
<accession>A0A0N0XZM8</accession>
<comment type="caution">
    <text evidence="2">The sequence shown here is derived from an EMBL/GenBank/DDBJ whole genome shotgun (WGS) entry which is preliminary data.</text>
</comment>
<dbReference type="Proteomes" id="UP000037982">
    <property type="component" value="Unassembled WGS sequence"/>
</dbReference>
<name>A0A0N0XZM8_9ACTN</name>
<evidence type="ECO:0000256" key="1">
    <source>
        <dbReference type="SAM" id="MobiDB-lite"/>
    </source>
</evidence>
<feature type="region of interest" description="Disordered" evidence="1">
    <location>
        <begin position="14"/>
        <end position="44"/>
    </location>
</feature>
<organism evidence="2 3">
    <name type="scientific">Streptomyces chattanoogensis</name>
    <dbReference type="NCBI Taxonomy" id="66876"/>
    <lineage>
        <taxon>Bacteria</taxon>
        <taxon>Bacillati</taxon>
        <taxon>Actinomycetota</taxon>
        <taxon>Actinomycetes</taxon>
        <taxon>Kitasatosporales</taxon>
        <taxon>Streptomycetaceae</taxon>
        <taxon>Streptomyces</taxon>
    </lineage>
</organism>
<gene>
    <name evidence="2" type="ORF">ADL29_04050</name>
</gene>
<keyword evidence="3" id="KW-1185">Reference proteome</keyword>
<dbReference type="AlphaFoldDB" id="A0A0N0XZM8"/>
<evidence type="ECO:0000313" key="3">
    <source>
        <dbReference type="Proteomes" id="UP000037982"/>
    </source>
</evidence>
<reference evidence="3" key="1">
    <citation type="submission" date="2015-07" db="EMBL/GenBank/DDBJ databases">
        <authorList>
            <person name="Ju K.-S."/>
            <person name="Doroghazi J.R."/>
            <person name="Metcalf W.W."/>
        </authorList>
    </citation>
    <scope>NUCLEOTIDE SEQUENCE [LARGE SCALE GENOMIC DNA]</scope>
    <source>
        <strain evidence="3">NRRL ISP-5002</strain>
    </source>
</reference>
<dbReference type="EMBL" id="LGKG01000002">
    <property type="protein sequence ID" value="KPC66594.1"/>
    <property type="molecule type" value="Genomic_DNA"/>
</dbReference>
<protein>
    <submittedName>
        <fullName evidence="2">Uncharacterized protein</fullName>
    </submittedName>
</protein>